<keyword evidence="6 7" id="KW-0472">Membrane</keyword>
<comment type="similarity">
    <text evidence="2">Belongs to the EamA transporter family.</text>
</comment>
<keyword evidence="3" id="KW-1003">Cell membrane</keyword>
<dbReference type="SUPFAM" id="SSF103481">
    <property type="entry name" value="Multidrug resistance efflux transporter EmrE"/>
    <property type="match status" value="2"/>
</dbReference>
<dbReference type="Gene3D" id="1.10.3730.20">
    <property type="match status" value="1"/>
</dbReference>
<organism evidence="9 10">
    <name type="scientific">Sulfobacillus acidophilus (strain ATCC 700253 / DSM 10332 / NAL)</name>
    <dbReference type="NCBI Taxonomy" id="679936"/>
    <lineage>
        <taxon>Bacteria</taxon>
        <taxon>Bacillati</taxon>
        <taxon>Bacillota</taxon>
        <taxon>Clostridia</taxon>
        <taxon>Eubacteriales</taxon>
        <taxon>Clostridiales Family XVII. Incertae Sedis</taxon>
        <taxon>Sulfobacillus</taxon>
    </lineage>
</organism>
<feature type="transmembrane region" description="Helical" evidence="7">
    <location>
        <begin position="47"/>
        <end position="68"/>
    </location>
</feature>
<dbReference type="InterPro" id="IPR000620">
    <property type="entry name" value="EamA_dom"/>
</dbReference>
<reference evidence="10" key="1">
    <citation type="submission" date="2011-12" db="EMBL/GenBank/DDBJ databases">
        <title>The complete genome of chromosome of Sulfobacillus acidophilus DSM 10332.</title>
        <authorList>
            <person name="Lucas S."/>
            <person name="Han J."/>
            <person name="Lapidus A."/>
            <person name="Bruce D."/>
            <person name="Goodwin L."/>
            <person name="Pitluck S."/>
            <person name="Peters L."/>
            <person name="Kyrpides N."/>
            <person name="Mavromatis K."/>
            <person name="Ivanova N."/>
            <person name="Mikhailova N."/>
            <person name="Chertkov O."/>
            <person name="Saunders E."/>
            <person name="Detter J.C."/>
            <person name="Tapia R."/>
            <person name="Han C."/>
            <person name="Land M."/>
            <person name="Hauser L."/>
            <person name="Markowitz V."/>
            <person name="Cheng J.-F."/>
            <person name="Hugenholtz P."/>
            <person name="Woyke T."/>
            <person name="Wu D."/>
            <person name="Pukall R."/>
            <person name="Gehrich-Schroeter G."/>
            <person name="Schneider S."/>
            <person name="Klenk H.-P."/>
            <person name="Eisen J.A."/>
        </authorList>
    </citation>
    <scope>NUCLEOTIDE SEQUENCE [LARGE SCALE GENOMIC DNA]</scope>
    <source>
        <strain evidence="10">ATCC 700253 / DSM 10332 / NAL</strain>
    </source>
</reference>
<evidence type="ECO:0000313" key="10">
    <source>
        <dbReference type="Proteomes" id="UP000005439"/>
    </source>
</evidence>
<dbReference type="InterPro" id="IPR050638">
    <property type="entry name" value="AA-Vitamin_Transporters"/>
</dbReference>
<dbReference type="PANTHER" id="PTHR32322">
    <property type="entry name" value="INNER MEMBRANE TRANSPORTER"/>
    <property type="match status" value="1"/>
</dbReference>
<evidence type="ECO:0000256" key="6">
    <source>
        <dbReference type="ARBA" id="ARBA00023136"/>
    </source>
</evidence>
<dbReference type="STRING" id="679936.Sulac_3424"/>
<keyword evidence="10" id="KW-1185">Reference proteome</keyword>
<dbReference type="HOGENOM" id="CLU_033863_5_0_9"/>
<protein>
    <recommendedName>
        <fullName evidence="8">EamA domain-containing protein</fullName>
    </recommendedName>
</protein>
<evidence type="ECO:0000256" key="7">
    <source>
        <dbReference type="SAM" id="Phobius"/>
    </source>
</evidence>
<gene>
    <name evidence="9" type="ordered locus">Sulac_3424</name>
</gene>
<feature type="transmembrane region" description="Helical" evidence="7">
    <location>
        <begin position="158"/>
        <end position="177"/>
    </location>
</feature>
<feature type="transmembrane region" description="Helical" evidence="7">
    <location>
        <begin position="15"/>
        <end position="35"/>
    </location>
</feature>
<evidence type="ECO:0000256" key="1">
    <source>
        <dbReference type="ARBA" id="ARBA00004651"/>
    </source>
</evidence>
<feature type="transmembrane region" description="Helical" evidence="7">
    <location>
        <begin position="80"/>
        <end position="98"/>
    </location>
</feature>
<dbReference type="PANTHER" id="PTHR32322:SF18">
    <property type="entry name" value="S-ADENOSYLMETHIONINE_S-ADENOSYLHOMOCYSTEINE TRANSPORTER"/>
    <property type="match status" value="1"/>
</dbReference>
<dbReference type="AlphaFoldDB" id="G8TUA2"/>
<feature type="domain" description="EamA" evidence="8">
    <location>
        <begin position="23"/>
        <end position="149"/>
    </location>
</feature>
<evidence type="ECO:0000259" key="8">
    <source>
        <dbReference type="Pfam" id="PF00892"/>
    </source>
</evidence>
<sequence length="308" mass="33556">MHAPRPATIPVSPSAWTIWVPFVGLVIIWSLAWPVSKLALIYAPPLLFAGLRVFSSGLVLMFVVAFILHKRPTRRQWRLNALLSLFNVSLFYGVQNIALAHLPAGLLSILVYTQPIFTALLARWWLAESLTGAKMIGIGLGFGGVLAISLQGLTGPTAVTSIGLGILSGLSWALGTVFYKRYSVPPDPLLDMSIELTLGGAVLLIWGSLAEPWSQMHWTLAFGAAWGYTAIFGTAIAWALWAHLLRQGDASRVASWTFLVPVLSTVMSVVWLGEHDSPWLWLGGVLVVCGTILVNRRSRPSPGDLRNR</sequence>
<feature type="transmembrane region" description="Helical" evidence="7">
    <location>
        <begin position="253"/>
        <end position="273"/>
    </location>
</feature>
<feature type="transmembrane region" description="Helical" evidence="7">
    <location>
        <begin position="221"/>
        <end position="241"/>
    </location>
</feature>
<feature type="transmembrane region" description="Helical" evidence="7">
    <location>
        <begin position="189"/>
        <end position="209"/>
    </location>
</feature>
<comment type="subcellular location">
    <subcellularLocation>
        <location evidence="1">Cell membrane</location>
        <topology evidence="1">Multi-pass membrane protein</topology>
    </subcellularLocation>
</comment>
<dbReference type="GO" id="GO:0005886">
    <property type="term" value="C:plasma membrane"/>
    <property type="evidence" value="ECO:0007669"/>
    <property type="project" value="UniProtKB-SubCell"/>
</dbReference>
<reference evidence="9 10" key="2">
    <citation type="journal article" date="2012" name="Stand. Genomic Sci.">
        <title>Complete genome sequence of the moderately thermophilic mineral-sulfide-oxidizing firmicute Sulfobacillus acidophilus type strain (NAL(T)).</title>
        <authorList>
            <person name="Anderson I."/>
            <person name="Chertkov O."/>
            <person name="Chen A."/>
            <person name="Saunders E."/>
            <person name="Lapidus A."/>
            <person name="Nolan M."/>
            <person name="Lucas S."/>
            <person name="Hammon N."/>
            <person name="Deshpande S."/>
            <person name="Cheng J.F."/>
            <person name="Han C."/>
            <person name="Tapia R."/>
            <person name="Goodwin L.A."/>
            <person name="Pitluck S."/>
            <person name="Liolios K."/>
            <person name="Pagani I."/>
            <person name="Ivanova N."/>
            <person name="Mikhailova N."/>
            <person name="Pati A."/>
            <person name="Palaniappan K."/>
            <person name="Land M."/>
            <person name="Pan C."/>
            <person name="Rohde M."/>
            <person name="Pukall R."/>
            <person name="Goker M."/>
            <person name="Detter J.C."/>
            <person name="Woyke T."/>
            <person name="Bristow J."/>
            <person name="Eisen J.A."/>
            <person name="Markowitz V."/>
            <person name="Hugenholtz P."/>
            <person name="Kyrpides N.C."/>
            <person name="Klenk H.P."/>
            <person name="Mavromatis K."/>
        </authorList>
    </citation>
    <scope>NUCLEOTIDE SEQUENCE [LARGE SCALE GENOMIC DNA]</scope>
    <source>
        <strain evidence="10">ATCC 700253 / DSM 10332 / NAL</strain>
    </source>
</reference>
<feature type="transmembrane region" description="Helical" evidence="7">
    <location>
        <begin position="279"/>
        <end position="296"/>
    </location>
</feature>
<evidence type="ECO:0000256" key="3">
    <source>
        <dbReference type="ARBA" id="ARBA00022475"/>
    </source>
</evidence>
<dbReference type="InterPro" id="IPR037185">
    <property type="entry name" value="EmrE-like"/>
</dbReference>
<name>G8TUA2_SULAD</name>
<proteinExistence type="inferred from homology"/>
<feature type="transmembrane region" description="Helical" evidence="7">
    <location>
        <begin position="133"/>
        <end position="152"/>
    </location>
</feature>
<evidence type="ECO:0000313" key="9">
    <source>
        <dbReference type="EMBL" id="AEW06864.1"/>
    </source>
</evidence>
<dbReference type="PATRIC" id="fig|679936.5.peg.3545"/>
<dbReference type="KEGG" id="sap:Sulac_3424"/>
<evidence type="ECO:0000256" key="2">
    <source>
        <dbReference type="ARBA" id="ARBA00007362"/>
    </source>
</evidence>
<keyword evidence="5 7" id="KW-1133">Transmembrane helix</keyword>
<keyword evidence="4 7" id="KW-0812">Transmembrane</keyword>
<feature type="transmembrane region" description="Helical" evidence="7">
    <location>
        <begin position="104"/>
        <end position="126"/>
    </location>
</feature>
<dbReference type="Pfam" id="PF00892">
    <property type="entry name" value="EamA"/>
    <property type="match status" value="2"/>
</dbReference>
<feature type="domain" description="EamA" evidence="8">
    <location>
        <begin position="162"/>
        <end position="295"/>
    </location>
</feature>
<evidence type="ECO:0000256" key="4">
    <source>
        <dbReference type="ARBA" id="ARBA00022692"/>
    </source>
</evidence>
<evidence type="ECO:0000256" key="5">
    <source>
        <dbReference type="ARBA" id="ARBA00022989"/>
    </source>
</evidence>
<dbReference type="Proteomes" id="UP000005439">
    <property type="component" value="Chromosome"/>
</dbReference>
<dbReference type="EMBL" id="CP003179">
    <property type="protein sequence ID" value="AEW06864.1"/>
    <property type="molecule type" value="Genomic_DNA"/>
</dbReference>
<accession>G8TUA2</accession>